<reference evidence="2" key="1">
    <citation type="submission" date="2021-02" db="EMBL/GenBank/DDBJ databases">
        <authorList>
            <person name="Nowell W R."/>
        </authorList>
    </citation>
    <scope>NUCLEOTIDE SEQUENCE</scope>
</reference>
<keyword evidence="1" id="KW-1133">Transmembrane helix</keyword>
<protein>
    <submittedName>
        <fullName evidence="2">Uncharacterized protein</fullName>
    </submittedName>
</protein>
<evidence type="ECO:0000313" key="4">
    <source>
        <dbReference type="Proteomes" id="UP000663829"/>
    </source>
</evidence>
<dbReference type="EMBL" id="CAJOBC010005562">
    <property type="protein sequence ID" value="CAF3867908.1"/>
    <property type="molecule type" value="Genomic_DNA"/>
</dbReference>
<dbReference type="AlphaFoldDB" id="A0A814PAU3"/>
<dbReference type="Proteomes" id="UP000663829">
    <property type="component" value="Unassembled WGS sequence"/>
</dbReference>
<evidence type="ECO:0000256" key="1">
    <source>
        <dbReference type="SAM" id="Phobius"/>
    </source>
</evidence>
<keyword evidence="1" id="KW-0472">Membrane</keyword>
<sequence length="305" mass="34728">MVTLSIKSSKLFRVDISYPDGNKIGPTLVIETSRRKPLILADPTSPGIVPSTPGFKAPVPLPRTQIPAITAATDVTGSTVNRVTEMGDAQKCIFPEINEQLPLNEVHVKQMKQRATEDAQGTRRCDSATMNNNSGKYDFVCRLVSKFKLSRLIALAIQSTEPIKTNHIKDTPEHLIKSILYHRPSVLYNYQPSTFHRYILQPQTSDTFHFLMFLLMKTISLVLIVLQILLMYYIMDIQFGPQSLQKQFPLTANCTIFTPRTEMKEKQNQNNHAIVQNNVHNDSVDWELLWCFGKQARLTDYQDTF</sequence>
<evidence type="ECO:0000313" key="2">
    <source>
        <dbReference type="EMBL" id="CAF1103148.1"/>
    </source>
</evidence>
<keyword evidence="1" id="KW-0812">Transmembrane</keyword>
<keyword evidence="4" id="KW-1185">Reference proteome</keyword>
<dbReference type="EMBL" id="CAJNOQ010005562">
    <property type="protein sequence ID" value="CAF1103148.1"/>
    <property type="molecule type" value="Genomic_DNA"/>
</dbReference>
<feature type="transmembrane region" description="Helical" evidence="1">
    <location>
        <begin position="210"/>
        <end position="234"/>
    </location>
</feature>
<dbReference type="Proteomes" id="UP000681722">
    <property type="component" value="Unassembled WGS sequence"/>
</dbReference>
<name>A0A814PAU3_9BILA</name>
<evidence type="ECO:0000313" key="3">
    <source>
        <dbReference type="EMBL" id="CAF3867908.1"/>
    </source>
</evidence>
<proteinExistence type="predicted"/>
<organism evidence="2 4">
    <name type="scientific">Didymodactylos carnosus</name>
    <dbReference type="NCBI Taxonomy" id="1234261"/>
    <lineage>
        <taxon>Eukaryota</taxon>
        <taxon>Metazoa</taxon>
        <taxon>Spiralia</taxon>
        <taxon>Gnathifera</taxon>
        <taxon>Rotifera</taxon>
        <taxon>Eurotatoria</taxon>
        <taxon>Bdelloidea</taxon>
        <taxon>Philodinida</taxon>
        <taxon>Philodinidae</taxon>
        <taxon>Didymodactylos</taxon>
    </lineage>
</organism>
<accession>A0A814PAU3</accession>
<comment type="caution">
    <text evidence="2">The sequence shown here is derived from an EMBL/GenBank/DDBJ whole genome shotgun (WGS) entry which is preliminary data.</text>
</comment>
<gene>
    <name evidence="2" type="ORF">GPM918_LOCUS18850</name>
    <name evidence="3" type="ORF">SRO942_LOCUS18847</name>
</gene>